<reference evidence="1 2" key="1">
    <citation type="journal article" date="2019" name="Sci. Rep.">
        <title>Orb-weaving spider Araneus ventricosus genome elucidates the spidroin gene catalogue.</title>
        <authorList>
            <person name="Kono N."/>
            <person name="Nakamura H."/>
            <person name="Ohtoshi R."/>
            <person name="Moran D.A.P."/>
            <person name="Shinohara A."/>
            <person name="Yoshida Y."/>
            <person name="Fujiwara M."/>
            <person name="Mori M."/>
            <person name="Tomita M."/>
            <person name="Arakawa K."/>
        </authorList>
    </citation>
    <scope>NUCLEOTIDE SEQUENCE [LARGE SCALE GENOMIC DNA]</scope>
</reference>
<gene>
    <name evidence="1" type="ORF">AVEN_9341_1</name>
</gene>
<keyword evidence="2" id="KW-1185">Reference proteome</keyword>
<protein>
    <submittedName>
        <fullName evidence="1">Uncharacterized protein</fullName>
    </submittedName>
</protein>
<proteinExistence type="predicted"/>
<dbReference type="EMBL" id="BGPR01000379">
    <property type="protein sequence ID" value="GBM16742.1"/>
    <property type="molecule type" value="Genomic_DNA"/>
</dbReference>
<name>A0A4Y2DIZ9_ARAVE</name>
<evidence type="ECO:0000313" key="1">
    <source>
        <dbReference type="EMBL" id="GBM16742.1"/>
    </source>
</evidence>
<comment type="caution">
    <text evidence="1">The sequence shown here is derived from an EMBL/GenBank/DDBJ whole genome shotgun (WGS) entry which is preliminary data.</text>
</comment>
<dbReference type="OrthoDB" id="8197165at2759"/>
<dbReference type="AlphaFoldDB" id="A0A4Y2DIZ9"/>
<sequence length="193" mass="22466">MTKQESGNTNDGNTARKFFRQPEKTAEINGVEFNLIKRLGIILECVNCNMKINLEKFAEFTRVTQDIYLRKHSWYPMPISLHKILFNGKDIIETCILPIGSYSEEAQEARNKHNTQYRELFTRKSFRINTNTDLLHRLLITSDRYIASLRAAPKSKKGKMDREMKKLLELCLSDEEDFFIVSEDSSEESSTSE</sequence>
<evidence type="ECO:0000313" key="2">
    <source>
        <dbReference type="Proteomes" id="UP000499080"/>
    </source>
</evidence>
<accession>A0A4Y2DIZ9</accession>
<dbReference type="Proteomes" id="UP000499080">
    <property type="component" value="Unassembled WGS sequence"/>
</dbReference>
<organism evidence="1 2">
    <name type="scientific">Araneus ventricosus</name>
    <name type="common">Orbweaver spider</name>
    <name type="synonym">Epeira ventricosa</name>
    <dbReference type="NCBI Taxonomy" id="182803"/>
    <lineage>
        <taxon>Eukaryota</taxon>
        <taxon>Metazoa</taxon>
        <taxon>Ecdysozoa</taxon>
        <taxon>Arthropoda</taxon>
        <taxon>Chelicerata</taxon>
        <taxon>Arachnida</taxon>
        <taxon>Araneae</taxon>
        <taxon>Araneomorphae</taxon>
        <taxon>Entelegynae</taxon>
        <taxon>Araneoidea</taxon>
        <taxon>Araneidae</taxon>
        <taxon>Araneus</taxon>
    </lineage>
</organism>